<evidence type="ECO:0000313" key="3">
    <source>
        <dbReference type="Proteomes" id="UP001172457"/>
    </source>
</evidence>
<reference evidence="2" key="1">
    <citation type="submission" date="2023-03" db="EMBL/GenBank/DDBJ databases">
        <title>Chromosome-scale reference genome and RAD-based genetic map of yellow starthistle (Centaurea solstitialis) reveal putative structural variation and QTLs associated with invader traits.</title>
        <authorList>
            <person name="Reatini B."/>
            <person name="Cang F.A."/>
            <person name="Jiang Q."/>
            <person name="Mckibben M.T.W."/>
            <person name="Barker M.S."/>
            <person name="Rieseberg L.H."/>
            <person name="Dlugosch K.M."/>
        </authorList>
    </citation>
    <scope>NUCLEOTIDE SEQUENCE</scope>
    <source>
        <strain evidence="2">CAN-66</strain>
        <tissue evidence="2">Leaf</tissue>
    </source>
</reference>
<dbReference type="PANTHER" id="PTHR15503">
    <property type="entry name" value="LDOC1 RELATED"/>
    <property type="match status" value="1"/>
</dbReference>
<evidence type="ECO:0000259" key="1">
    <source>
        <dbReference type="Pfam" id="PF03732"/>
    </source>
</evidence>
<dbReference type="InterPro" id="IPR005162">
    <property type="entry name" value="Retrotrans_gag_dom"/>
</dbReference>
<dbReference type="Pfam" id="PF03732">
    <property type="entry name" value="Retrotrans_gag"/>
    <property type="match status" value="1"/>
</dbReference>
<accession>A0AA38SXW8</accession>
<name>A0AA38SXW8_9ASTR</name>
<dbReference type="PANTHER" id="PTHR15503:SF41">
    <property type="entry name" value="NUCLEOTIDYLTRANSFERASE, RIBONUCLEASE H"/>
    <property type="match status" value="1"/>
</dbReference>
<proteinExistence type="predicted"/>
<protein>
    <recommendedName>
        <fullName evidence="1">Retrotransposon gag domain-containing protein</fullName>
    </recommendedName>
</protein>
<comment type="caution">
    <text evidence="2">The sequence shown here is derived from an EMBL/GenBank/DDBJ whole genome shotgun (WGS) entry which is preliminary data.</text>
</comment>
<evidence type="ECO:0000313" key="2">
    <source>
        <dbReference type="EMBL" id="KAJ9546858.1"/>
    </source>
</evidence>
<sequence>MANNRVLMRNFANPTGANIQLGIQAPALDANVNFEVKHGTIQLVQQNHFGGAPLKTLTPIFECSKSMVTTRRGSGSSGGEDQEIPNLRDIIASQVGEVLHSLFPGLFDQMKREMTELDPIISSRWVSKVEGAFLTSFSPAEVKVRFAANLLRKAAKDWWNVVSSSRTPEQVAAMTWEEFKGLFKAEFEPQVEIERLTNEFLYMKQTTESVSEITEKFLEKSRFCPNYVADETMKMYRYGQMLKAEIREFVLMANCTNFQQMFERARAREIELER</sequence>
<keyword evidence="3" id="KW-1185">Reference proteome</keyword>
<dbReference type="InterPro" id="IPR032567">
    <property type="entry name" value="RTL1-rel"/>
</dbReference>
<dbReference type="AlphaFoldDB" id="A0AA38SXW8"/>
<dbReference type="Proteomes" id="UP001172457">
    <property type="component" value="Chromosome 5"/>
</dbReference>
<feature type="domain" description="Retrotransposon gag" evidence="1">
    <location>
        <begin position="146"/>
        <end position="240"/>
    </location>
</feature>
<dbReference type="EMBL" id="JARYMX010000005">
    <property type="protein sequence ID" value="KAJ9546858.1"/>
    <property type="molecule type" value="Genomic_DNA"/>
</dbReference>
<organism evidence="2 3">
    <name type="scientific">Centaurea solstitialis</name>
    <name type="common">yellow star-thistle</name>
    <dbReference type="NCBI Taxonomy" id="347529"/>
    <lineage>
        <taxon>Eukaryota</taxon>
        <taxon>Viridiplantae</taxon>
        <taxon>Streptophyta</taxon>
        <taxon>Embryophyta</taxon>
        <taxon>Tracheophyta</taxon>
        <taxon>Spermatophyta</taxon>
        <taxon>Magnoliopsida</taxon>
        <taxon>eudicotyledons</taxon>
        <taxon>Gunneridae</taxon>
        <taxon>Pentapetalae</taxon>
        <taxon>asterids</taxon>
        <taxon>campanulids</taxon>
        <taxon>Asterales</taxon>
        <taxon>Asteraceae</taxon>
        <taxon>Carduoideae</taxon>
        <taxon>Cardueae</taxon>
        <taxon>Centaureinae</taxon>
        <taxon>Centaurea</taxon>
    </lineage>
</organism>
<gene>
    <name evidence="2" type="ORF">OSB04_019401</name>
</gene>